<dbReference type="AlphaFoldDB" id="A0A816FMM5"/>
<feature type="domain" description="Apple" evidence="1">
    <location>
        <begin position="24"/>
        <end position="64"/>
    </location>
</feature>
<feature type="non-terminal residue" evidence="2">
    <location>
        <position position="84"/>
    </location>
</feature>
<evidence type="ECO:0000259" key="1">
    <source>
        <dbReference type="Pfam" id="PF00024"/>
    </source>
</evidence>
<accession>A0A816FMM5</accession>
<name>A0A816FMM5_ADIRI</name>
<dbReference type="Pfam" id="PF00024">
    <property type="entry name" value="PAN_1"/>
    <property type="match status" value="1"/>
</dbReference>
<reference evidence="2" key="1">
    <citation type="submission" date="2021-02" db="EMBL/GenBank/DDBJ databases">
        <authorList>
            <person name="Nowell W R."/>
        </authorList>
    </citation>
    <scope>NUCLEOTIDE SEQUENCE</scope>
</reference>
<sequence>MSIMYGWKFQCATTTCLPYSTDIASNILQCQTNCLAHVQCKAASFHQSNFTCQLFDSIPNQNNTLELTIGSVAMMVVSGTRIPS</sequence>
<dbReference type="InterPro" id="IPR003609">
    <property type="entry name" value="Pan_app"/>
</dbReference>
<keyword evidence="3" id="KW-1185">Reference proteome</keyword>
<protein>
    <recommendedName>
        <fullName evidence="1">Apple domain-containing protein</fullName>
    </recommendedName>
</protein>
<proteinExistence type="predicted"/>
<dbReference type="Gene3D" id="3.50.4.10">
    <property type="entry name" value="Hepatocyte Growth Factor"/>
    <property type="match status" value="1"/>
</dbReference>
<dbReference type="EMBL" id="CAJNOR010011772">
    <property type="protein sequence ID" value="CAF1663634.1"/>
    <property type="molecule type" value="Genomic_DNA"/>
</dbReference>
<gene>
    <name evidence="2" type="ORF">XAT740_LOCUS57357</name>
</gene>
<evidence type="ECO:0000313" key="2">
    <source>
        <dbReference type="EMBL" id="CAF1663634.1"/>
    </source>
</evidence>
<organism evidence="2 3">
    <name type="scientific">Adineta ricciae</name>
    <name type="common">Rotifer</name>
    <dbReference type="NCBI Taxonomy" id="249248"/>
    <lineage>
        <taxon>Eukaryota</taxon>
        <taxon>Metazoa</taxon>
        <taxon>Spiralia</taxon>
        <taxon>Gnathifera</taxon>
        <taxon>Rotifera</taxon>
        <taxon>Eurotatoria</taxon>
        <taxon>Bdelloidea</taxon>
        <taxon>Adinetida</taxon>
        <taxon>Adinetidae</taxon>
        <taxon>Adineta</taxon>
    </lineage>
</organism>
<comment type="caution">
    <text evidence="2">The sequence shown here is derived from an EMBL/GenBank/DDBJ whole genome shotgun (WGS) entry which is preliminary data.</text>
</comment>
<evidence type="ECO:0000313" key="3">
    <source>
        <dbReference type="Proteomes" id="UP000663828"/>
    </source>
</evidence>
<dbReference type="Proteomes" id="UP000663828">
    <property type="component" value="Unassembled WGS sequence"/>
</dbReference>